<dbReference type="InterPro" id="IPR043502">
    <property type="entry name" value="DNA/RNA_pol_sf"/>
</dbReference>
<dbReference type="OrthoDB" id="9788640at2"/>
<dbReference type="InterPro" id="IPR001126">
    <property type="entry name" value="UmuC"/>
</dbReference>
<feature type="domain" description="DNA polymerase Y-family little finger" evidence="9">
    <location>
        <begin position="255"/>
        <end position="339"/>
    </location>
</feature>
<evidence type="ECO:0000313" key="10">
    <source>
        <dbReference type="EMBL" id="AWU95574.1"/>
    </source>
</evidence>
<feature type="domain" description="UmuC" evidence="8">
    <location>
        <begin position="43"/>
        <end position="166"/>
    </location>
</feature>
<comment type="catalytic activity">
    <reaction evidence="6">
        <text>DNA(n) + a 2'-deoxyribonucleoside 5'-triphosphate = DNA(n+1) + diphosphate</text>
        <dbReference type="Rhea" id="RHEA:22508"/>
        <dbReference type="Rhea" id="RHEA-COMP:17339"/>
        <dbReference type="Rhea" id="RHEA-COMP:17340"/>
        <dbReference type="ChEBI" id="CHEBI:33019"/>
        <dbReference type="ChEBI" id="CHEBI:61560"/>
        <dbReference type="ChEBI" id="CHEBI:173112"/>
        <dbReference type="EC" id="2.7.7.7"/>
    </reaction>
</comment>
<evidence type="ECO:0000256" key="7">
    <source>
        <dbReference type="SAM" id="MobiDB-lite"/>
    </source>
</evidence>
<dbReference type="EC" id="2.7.7.7" evidence="3"/>
<dbReference type="AlphaFoldDB" id="A0A2U9S7S4"/>
<dbReference type="CDD" id="cd03468">
    <property type="entry name" value="PolY_like"/>
    <property type="match status" value="1"/>
</dbReference>
<dbReference type="KEGG" id="azm:DM194_14815"/>
<dbReference type="GO" id="GO:0003684">
    <property type="term" value="F:damaged DNA binding"/>
    <property type="evidence" value="ECO:0007669"/>
    <property type="project" value="InterPro"/>
</dbReference>
<feature type="region of interest" description="Disordered" evidence="7">
    <location>
        <begin position="23"/>
        <end position="46"/>
    </location>
</feature>
<gene>
    <name evidence="10" type="ORF">DM194_14815</name>
</gene>
<protein>
    <recommendedName>
        <fullName evidence="3">DNA-directed DNA polymerase</fullName>
        <ecNumber evidence="3">2.7.7.7</ecNumber>
    </recommendedName>
</protein>
<comment type="function">
    <text evidence="5">Poorly processive, error-prone DNA polymerase involved in untargeted mutagenesis. Copies undamaged DNA at stalled replication forks, which arise in vivo from mismatched or misaligned primer ends. These misaligned primers can be extended by PolIV. Exhibits no 3'-5' exonuclease (proofreading) activity. May be involved in translesional synthesis, in conjunction with the beta clamp from PolIII.</text>
</comment>
<organism evidence="10 11">
    <name type="scientific">Azospirillum ramasamyi</name>
    <dbReference type="NCBI Taxonomy" id="682998"/>
    <lineage>
        <taxon>Bacteria</taxon>
        <taxon>Pseudomonadati</taxon>
        <taxon>Pseudomonadota</taxon>
        <taxon>Alphaproteobacteria</taxon>
        <taxon>Rhodospirillales</taxon>
        <taxon>Azospirillaceae</taxon>
        <taxon>Azospirillum</taxon>
    </lineage>
</organism>
<evidence type="ECO:0000259" key="8">
    <source>
        <dbReference type="Pfam" id="PF00817"/>
    </source>
</evidence>
<dbReference type="InterPro" id="IPR050356">
    <property type="entry name" value="SulA_CellDiv_inhibitor"/>
</dbReference>
<dbReference type="InterPro" id="IPR043128">
    <property type="entry name" value="Rev_trsase/Diguanyl_cyclase"/>
</dbReference>
<evidence type="ECO:0000259" key="9">
    <source>
        <dbReference type="Pfam" id="PF11799"/>
    </source>
</evidence>
<dbReference type="PANTHER" id="PTHR35369:SF2">
    <property type="entry name" value="BLR3025 PROTEIN"/>
    <property type="match status" value="1"/>
</dbReference>
<dbReference type="Pfam" id="PF11799">
    <property type="entry name" value="IMS_C"/>
    <property type="match status" value="1"/>
</dbReference>
<name>A0A2U9S7S4_9PROT</name>
<reference evidence="10 11" key="1">
    <citation type="submission" date="2018-06" db="EMBL/GenBank/DDBJ databases">
        <title>Complete genome sequencing of Azospirillum sp. M2T2B2.</title>
        <authorList>
            <person name="Heo J."/>
            <person name="Kim S.-J."/>
            <person name="Kwon S.-W."/>
            <person name="Anandham R."/>
        </authorList>
    </citation>
    <scope>NUCLEOTIDE SEQUENCE [LARGE SCALE GENOMIC DNA]</scope>
    <source>
        <strain evidence="10 11">M2T2B2</strain>
        <plasmid evidence="10 11">unnamed1</plasmid>
    </source>
</reference>
<comment type="subunit">
    <text evidence="2">Monomer.</text>
</comment>
<dbReference type="PANTHER" id="PTHR35369">
    <property type="entry name" value="BLR3025 PROTEIN-RELATED"/>
    <property type="match status" value="1"/>
</dbReference>
<evidence type="ECO:0000256" key="2">
    <source>
        <dbReference type="ARBA" id="ARBA00011245"/>
    </source>
</evidence>
<geneLocation type="plasmid" evidence="10 11">
    <name>unnamed1</name>
</geneLocation>
<evidence type="ECO:0000256" key="3">
    <source>
        <dbReference type="ARBA" id="ARBA00012417"/>
    </source>
</evidence>
<keyword evidence="10" id="KW-0614">Plasmid</keyword>
<keyword evidence="11" id="KW-1185">Reference proteome</keyword>
<evidence type="ECO:0000256" key="4">
    <source>
        <dbReference type="ARBA" id="ARBA00022763"/>
    </source>
</evidence>
<comment type="similarity">
    <text evidence="1">Belongs to the DNA polymerase type-Y family.</text>
</comment>
<evidence type="ECO:0000256" key="6">
    <source>
        <dbReference type="ARBA" id="ARBA00049244"/>
    </source>
</evidence>
<dbReference type="Proteomes" id="UP000249605">
    <property type="component" value="Plasmid unnamed1"/>
</dbReference>
<dbReference type="SUPFAM" id="SSF56672">
    <property type="entry name" value="DNA/RNA polymerases"/>
    <property type="match status" value="1"/>
</dbReference>
<dbReference type="Pfam" id="PF00817">
    <property type="entry name" value="IMS"/>
    <property type="match status" value="1"/>
</dbReference>
<keyword evidence="4" id="KW-0227">DNA damage</keyword>
<evidence type="ECO:0000256" key="5">
    <source>
        <dbReference type="ARBA" id="ARBA00025589"/>
    </source>
</evidence>
<dbReference type="EMBL" id="CP029830">
    <property type="protein sequence ID" value="AWU95574.1"/>
    <property type="molecule type" value="Genomic_DNA"/>
</dbReference>
<sequence>MRRVVSVYLPTWPTDRLRARARASKNRYGGSGSGSAPDADEPTDKPFVVASTGAQRVITAVDMAAHRLGLRRGIPLAHGRAMVPDLTVADADPEADAEGLHRLALWALRYSPMVSVDLPDGLWIDVTGASHLMGGERQLLDDLVGRLAGMGVAARAAVAGTPGAANAIARFGHRPVCVVDDALETVSALPLAALRLPPEMAMELRRLGFETIGDLEATPRAPLAHRFGTSLGRRLDQIFGRVGEPIVPVIPTEAVQARRSLVEPISTAEALQAVIGALVTDLCGQLEQRGLGVRTLDLLWHRVDGTMQAIRVGTAKPVRSAAHLTRLLAERVDKVDPGFGIEVAALTATLAEPLTAEEVGRLVGTGTDLTAPDDTATIAGLIDVLGNRIGHDRLYRCAPLESDVPERSVTRVPALAPPIPAGWPSQWPRPGRLLTPPEPIETLALMPDHPPMAFTWRGVRRLIKRADGPERIHGEWWRRDREMAAARDYYAVEDHAGERFWLYRSWEGSPDIGPMRWFIHGLFG</sequence>
<evidence type="ECO:0000256" key="1">
    <source>
        <dbReference type="ARBA" id="ARBA00010945"/>
    </source>
</evidence>
<dbReference type="Gene3D" id="3.40.1170.60">
    <property type="match status" value="1"/>
</dbReference>
<dbReference type="Gene3D" id="3.30.70.270">
    <property type="match status" value="1"/>
</dbReference>
<dbReference type="RefSeq" id="WP_111068337.1">
    <property type="nucleotide sequence ID" value="NZ_CP029830.1"/>
</dbReference>
<dbReference type="InterPro" id="IPR017961">
    <property type="entry name" value="DNA_pol_Y-fam_little_finger"/>
</dbReference>
<evidence type="ECO:0000313" key="11">
    <source>
        <dbReference type="Proteomes" id="UP000249605"/>
    </source>
</evidence>
<dbReference type="GO" id="GO:0006281">
    <property type="term" value="P:DNA repair"/>
    <property type="evidence" value="ECO:0007669"/>
    <property type="project" value="InterPro"/>
</dbReference>
<accession>A0A2U9S7S4</accession>
<proteinExistence type="inferred from homology"/>